<keyword evidence="3" id="KW-1185">Reference proteome</keyword>
<organism evidence="2 3">
    <name type="scientific">Planctobacterium marinum</name>
    <dbReference type="NCBI Taxonomy" id="1631968"/>
    <lineage>
        <taxon>Bacteria</taxon>
        <taxon>Pseudomonadati</taxon>
        <taxon>Pseudomonadota</taxon>
        <taxon>Gammaproteobacteria</taxon>
        <taxon>Alteromonadales</taxon>
        <taxon>Alteromonadaceae</taxon>
        <taxon>Planctobacterium</taxon>
    </lineage>
</organism>
<dbReference type="AlphaFoldDB" id="A0AA48HNU0"/>
<dbReference type="PROSITE" id="PS51186">
    <property type="entry name" value="GNAT"/>
    <property type="match status" value="1"/>
</dbReference>
<evidence type="ECO:0000313" key="2">
    <source>
        <dbReference type="EMBL" id="BDX06907.1"/>
    </source>
</evidence>
<dbReference type="CDD" id="cd04301">
    <property type="entry name" value="NAT_SF"/>
    <property type="match status" value="1"/>
</dbReference>
<dbReference type="KEGG" id="pmaw:MACH26_24280"/>
<accession>A0AA48HNU0</accession>
<protein>
    <submittedName>
        <fullName evidence="2">GNAT family acetyltransferase</fullName>
    </submittedName>
</protein>
<feature type="domain" description="N-acetyltransferase" evidence="1">
    <location>
        <begin position="24"/>
        <end position="183"/>
    </location>
</feature>
<dbReference type="SUPFAM" id="SSF55729">
    <property type="entry name" value="Acyl-CoA N-acyltransferases (Nat)"/>
    <property type="match status" value="1"/>
</dbReference>
<reference evidence="2" key="1">
    <citation type="submission" date="2023-01" db="EMBL/GenBank/DDBJ databases">
        <title>Complete genome sequence of Planctobacterium marinum strain Dej080120_11.</title>
        <authorList>
            <person name="Ueki S."/>
            <person name="Maruyama F."/>
        </authorList>
    </citation>
    <scope>NUCLEOTIDE SEQUENCE</scope>
    <source>
        <strain evidence="2">Dej080120_11</strain>
    </source>
</reference>
<sequence>MAVLNDQVMPVSNNYKPGGEMQGLSFNQLESSYLPELLRLNNREVPHVNELDLNTLSFLCNEAAFVEVCTDEYAISGLIMGFVTGADNHGFNFNWFCERYTNFLYIDRIFVSPIYKGQGIGRELYQRAEAFCRDNGIESLCCEVNQEPPNPASHQFHLNCGFEAVELVLHPEGKTVQMYRKIIA</sequence>
<dbReference type="Proteomes" id="UP001333710">
    <property type="component" value="Chromosome"/>
</dbReference>
<dbReference type="PANTHER" id="PTHR43072">
    <property type="entry name" value="N-ACETYLTRANSFERASE"/>
    <property type="match status" value="1"/>
</dbReference>
<name>A0AA48HNU0_9ALTE</name>
<proteinExistence type="predicted"/>
<dbReference type="Gene3D" id="3.40.630.30">
    <property type="match status" value="1"/>
</dbReference>
<dbReference type="InterPro" id="IPR000182">
    <property type="entry name" value="GNAT_dom"/>
</dbReference>
<evidence type="ECO:0000313" key="3">
    <source>
        <dbReference type="Proteomes" id="UP001333710"/>
    </source>
</evidence>
<dbReference type="EMBL" id="AP027272">
    <property type="protein sequence ID" value="BDX06907.1"/>
    <property type="molecule type" value="Genomic_DNA"/>
</dbReference>
<dbReference type="GO" id="GO:0016747">
    <property type="term" value="F:acyltransferase activity, transferring groups other than amino-acyl groups"/>
    <property type="evidence" value="ECO:0007669"/>
    <property type="project" value="InterPro"/>
</dbReference>
<dbReference type="Pfam" id="PF00583">
    <property type="entry name" value="Acetyltransf_1"/>
    <property type="match status" value="1"/>
</dbReference>
<gene>
    <name evidence="2" type="ORF">MACH26_24280</name>
</gene>
<evidence type="ECO:0000259" key="1">
    <source>
        <dbReference type="PROSITE" id="PS51186"/>
    </source>
</evidence>
<dbReference type="InterPro" id="IPR016890">
    <property type="entry name" value="UCP028520"/>
</dbReference>
<dbReference type="InterPro" id="IPR016181">
    <property type="entry name" value="Acyl_CoA_acyltransferase"/>
</dbReference>
<dbReference type="PANTHER" id="PTHR43072:SF60">
    <property type="entry name" value="L-2,4-DIAMINOBUTYRIC ACID ACETYLTRANSFERASE"/>
    <property type="match status" value="1"/>
</dbReference>
<dbReference type="PIRSF" id="PIRSF028520">
    <property type="entry name" value="UCP028520"/>
    <property type="match status" value="1"/>
</dbReference>